<dbReference type="GO" id="GO:0005634">
    <property type="term" value="C:nucleus"/>
    <property type="evidence" value="ECO:0007669"/>
    <property type="project" value="TreeGrafter"/>
</dbReference>
<evidence type="ECO:0000259" key="7">
    <source>
        <dbReference type="PROSITE" id="PS50011"/>
    </source>
</evidence>
<keyword evidence="6" id="KW-0812">Transmembrane</keyword>
<gene>
    <name evidence="8" type="ORF">PHPALM_9086</name>
</gene>
<keyword evidence="6" id="KW-1133">Transmembrane helix</keyword>
<dbReference type="PANTHER" id="PTHR24345">
    <property type="entry name" value="SERINE/THREONINE-PROTEIN KINASE PLK"/>
    <property type="match status" value="1"/>
</dbReference>
<reference evidence="8 9" key="1">
    <citation type="journal article" date="2017" name="Genome Biol. Evol.">
        <title>Phytophthora megakarya and P. palmivora, closely related causal agents of cacao black pod rot, underwent increases in genome sizes and gene numbers by different mechanisms.</title>
        <authorList>
            <person name="Ali S.S."/>
            <person name="Shao J."/>
            <person name="Lary D.J."/>
            <person name="Kronmiller B."/>
            <person name="Shen D."/>
            <person name="Strem M.D."/>
            <person name="Amoako-Attah I."/>
            <person name="Akrofi A.Y."/>
            <person name="Begoude B.A."/>
            <person name="Ten Hoopen G.M."/>
            <person name="Coulibaly K."/>
            <person name="Kebe B.I."/>
            <person name="Melnick R.L."/>
            <person name="Guiltinan M.J."/>
            <person name="Tyler B.M."/>
            <person name="Meinhardt L.W."/>
            <person name="Bailey B.A."/>
        </authorList>
    </citation>
    <scope>NUCLEOTIDE SEQUENCE [LARGE SCALE GENOMIC DNA]</scope>
    <source>
        <strain evidence="9">sbr112.9</strain>
    </source>
</reference>
<evidence type="ECO:0000313" key="8">
    <source>
        <dbReference type="EMBL" id="POM74012.1"/>
    </source>
</evidence>
<evidence type="ECO:0000313" key="9">
    <source>
        <dbReference type="Proteomes" id="UP000237271"/>
    </source>
</evidence>
<feature type="transmembrane region" description="Helical" evidence="6">
    <location>
        <begin position="58"/>
        <end position="76"/>
    </location>
</feature>
<dbReference type="InterPro" id="IPR000719">
    <property type="entry name" value="Prot_kinase_dom"/>
</dbReference>
<evidence type="ECO:0000256" key="6">
    <source>
        <dbReference type="SAM" id="Phobius"/>
    </source>
</evidence>
<dbReference type="Gene3D" id="1.10.510.10">
    <property type="entry name" value="Transferase(Phosphotransferase) domain 1"/>
    <property type="match status" value="1"/>
</dbReference>
<comment type="caution">
    <text evidence="8">The sequence shown here is derived from an EMBL/GenBank/DDBJ whole genome shotgun (WGS) entry which is preliminary data.</text>
</comment>
<evidence type="ECO:0000256" key="4">
    <source>
        <dbReference type="ARBA" id="ARBA00022777"/>
    </source>
</evidence>
<dbReference type="OrthoDB" id="193931at2759"/>
<sequence length="220" mass="23994">MIEREVGDLVNAAGSHPNLVQYKCSFVEKHKLYLVMEFCADGDLHDYLTRHSQQKMSWLNVLSVLVQVAAGVAFLHKLGIAHRDISLENIMLHHGIYKLGDFGIATRAWGAGGYLVGKNCYMAPEIVEGNSYDPKAADVWSLGIVVFILLTGSPLVSLASTSVRSFCVLKKAGVKRVLESWGIASSLPKSALDLLSGMLGIDPTKRLTITQVCEHAALKE</sequence>
<protein>
    <submittedName>
        <fullName evidence="8">Serine/threonine protein kinase</fullName>
    </submittedName>
</protein>
<evidence type="ECO:0000256" key="2">
    <source>
        <dbReference type="ARBA" id="ARBA00022679"/>
    </source>
</evidence>
<accession>A0A2P4Y876</accession>
<dbReference type="Proteomes" id="UP000237271">
    <property type="component" value="Unassembled WGS sequence"/>
</dbReference>
<dbReference type="SUPFAM" id="SSF56112">
    <property type="entry name" value="Protein kinase-like (PK-like)"/>
    <property type="match status" value="1"/>
</dbReference>
<dbReference type="InterPro" id="IPR011009">
    <property type="entry name" value="Kinase-like_dom_sf"/>
</dbReference>
<evidence type="ECO:0000256" key="5">
    <source>
        <dbReference type="ARBA" id="ARBA00022840"/>
    </source>
</evidence>
<keyword evidence="6" id="KW-0472">Membrane</keyword>
<dbReference type="GO" id="GO:0005524">
    <property type="term" value="F:ATP binding"/>
    <property type="evidence" value="ECO:0007669"/>
    <property type="project" value="UniProtKB-KW"/>
</dbReference>
<dbReference type="AlphaFoldDB" id="A0A2P4Y876"/>
<keyword evidence="1 8" id="KW-0723">Serine/threonine-protein kinase</keyword>
<keyword evidence="5" id="KW-0067">ATP-binding</keyword>
<feature type="domain" description="Protein kinase" evidence="7">
    <location>
        <begin position="1"/>
        <end position="218"/>
    </location>
</feature>
<dbReference type="Pfam" id="PF00069">
    <property type="entry name" value="Pkinase"/>
    <property type="match status" value="1"/>
</dbReference>
<keyword evidence="2" id="KW-0808">Transferase</keyword>
<dbReference type="EMBL" id="NCKW01004950">
    <property type="protein sequence ID" value="POM74012.1"/>
    <property type="molecule type" value="Genomic_DNA"/>
</dbReference>
<organism evidence="8 9">
    <name type="scientific">Phytophthora palmivora</name>
    <dbReference type="NCBI Taxonomy" id="4796"/>
    <lineage>
        <taxon>Eukaryota</taxon>
        <taxon>Sar</taxon>
        <taxon>Stramenopiles</taxon>
        <taxon>Oomycota</taxon>
        <taxon>Peronosporomycetes</taxon>
        <taxon>Peronosporales</taxon>
        <taxon>Peronosporaceae</taxon>
        <taxon>Phytophthora</taxon>
    </lineage>
</organism>
<keyword evidence="3" id="KW-0547">Nucleotide-binding</keyword>
<name>A0A2P4Y876_9STRA</name>
<keyword evidence="9" id="KW-1185">Reference proteome</keyword>
<evidence type="ECO:0000256" key="3">
    <source>
        <dbReference type="ARBA" id="ARBA00022741"/>
    </source>
</evidence>
<evidence type="ECO:0000256" key="1">
    <source>
        <dbReference type="ARBA" id="ARBA00022527"/>
    </source>
</evidence>
<feature type="transmembrane region" description="Helical" evidence="6">
    <location>
        <begin position="139"/>
        <end position="161"/>
    </location>
</feature>
<keyword evidence="4 8" id="KW-0418">Kinase</keyword>
<dbReference type="PROSITE" id="PS50011">
    <property type="entry name" value="PROTEIN_KINASE_DOM"/>
    <property type="match status" value="1"/>
</dbReference>
<dbReference type="PANTHER" id="PTHR24345:SF91">
    <property type="entry name" value="SERINE_THREONINE-PROTEIN KINASE PLK4"/>
    <property type="match status" value="1"/>
</dbReference>
<proteinExistence type="predicted"/>
<dbReference type="GO" id="GO:0004674">
    <property type="term" value="F:protein serine/threonine kinase activity"/>
    <property type="evidence" value="ECO:0007669"/>
    <property type="project" value="UniProtKB-KW"/>
</dbReference>